<dbReference type="SMART" id="SM00733">
    <property type="entry name" value="Mterf"/>
    <property type="match status" value="8"/>
</dbReference>
<dbReference type="PANTHER" id="PTHR13068:SF236">
    <property type="entry name" value="OS02G0749800 PROTEIN"/>
    <property type="match status" value="1"/>
</dbReference>
<dbReference type="Proteomes" id="UP000017836">
    <property type="component" value="Unassembled WGS sequence"/>
</dbReference>
<dbReference type="GO" id="GO:0003676">
    <property type="term" value="F:nucleic acid binding"/>
    <property type="evidence" value="ECO:0007669"/>
    <property type="project" value="InterPro"/>
</dbReference>
<keyword evidence="2" id="KW-0806">Transcription termination</keyword>
<proteinExistence type="inferred from homology"/>
<keyword evidence="5" id="KW-1185">Reference proteome</keyword>
<dbReference type="EMBL" id="KI397513">
    <property type="protein sequence ID" value="ERM94308.1"/>
    <property type="molecule type" value="Genomic_DNA"/>
</dbReference>
<dbReference type="PANTHER" id="PTHR13068">
    <property type="entry name" value="CGI-12 PROTEIN-RELATED"/>
    <property type="match status" value="1"/>
</dbReference>
<dbReference type="FunFam" id="1.25.70.10:FF:000001">
    <property type="entry name" value="Mitochondrial transcription termination factor-like"/>
    <property type="match status" value="1"/>
</dbReference>
<dbReference type="HOGENOM" id="CLU_034145_1_3_1"/>
<evidence type="ECO:0000313" key="5">
    <source>
        <dbReference type="Proteomes" id="UP000017836"/>
    </source>
</evidence>
<accession>W1NFR9</accession>
<organism evidence="4 5">
    <name type="scientific">Amborella trichopoda</name>
    <dbReference type="NCBI Taxonomy" id="13333"/>
    <lineage>
        <taxon>Eukaryota</taxon>
        <taxon>Viridiplantae</taxon>
        <taxon>Streptophyta</taxon>
        <taxon>Embryophyta</taxon>
        <taxon>Tracheophyta</taxon>
        <taxon>Spermatophyta</taxon>
        <taxon>Magnoliopsida</taxon>
        <taxon>Amborellales</taxon>
        <taxon>Amborellaceae</taxon>
        <taxon>Amborella</taxon>
    </lineage>
</organism>
<dbReference type="AlphaFoldDB" id="W1NFR9"/>
<evidence type="ECO:0000256" key="1">
    <source>
        <dbReference type="ARBA" id="ARBA00007692"/>
    </source>
</evidence>
<sequence>MALAKPQSLFRLYCVLCRAIPFPLHFSTKAFSLSSSSLAAYTIGITSSSPPFMVSFLVDIVGLPKESAIAASSKLLHLKTPEKLISVLDFLKANGFQETHIHNIIRKRPLILATDVDNTLKPKFKFFQDLGLSGSDLGGFLSKNPGILSYNTEKRAIPNIDFIKKYLHSNENILSVLKSNSAFGYDVDKRMLPNIKFMESQGVEGSNLTALLLSRPRLLDQNPSRLKQITEKVKELGIDPGSKMYRHVLGIMSSMSNGTWQRKIEFFKTFGWSEEDILTAFRKLPAVVALSVEKLQKAMAYLVKELKFDKNYLVLHPHLLAFSLEGRVIPRHNLLTVLRSRKLLKMDVRLSTVCLLSEKVFLERYVLRFGGESENLLKIYKESKENPRIIDEFMHLYQAS</sequence>
<dbReference type="Gene3D" id="1.25.70.10">
    <property type="entry name" value="Transcription termination factor 3, mitochondrial"/>
    <property type="match status" value="1"/>
</dbReference>
<dbReference type="Pfam" id="PF02536">
    <property type="entry name" value="mTERF"/>
    <property type="match status" value="1"/>
</dbReference>
<dbReference type="eggNOG" id="KOG1267">
    <property type="taxonomic scope" value="Eukaryota"/>
</dbReference>
<dbReference type="OMA" id="NNHAISH"/>
<evidence type="ECO:0000256" key="2">
    <source>
        <dbReference type="ARBA" id="ARBA00022472"/>
    </source>
</evidence>
<evidence type="ECO:0000313" key="4">
    <source>
        <dbReference type="EMBL" id="ERM94308.1"/>
    </source>
</evidence>
<dbReference type="GO" id="GO:0006353">
    <property type="term" value="P:DNA-templated transcription termination"/>
    <property type="evidence" value="ECO:0007669"/>
    <property type="project" value="UniProtKB-KW"/>
</dbReference>
<protein>
    <submittedName>
        <fullName evidence="4">Uncharacterized protein</fullName>
    </submittedName>
</protein>
<keyword evidence="3" id="KW-0809">Transit peptide</keyword>
<dbReference type="GO" id="GO:0009507">
    <property type="term" value="C:chloroplast"/>
    <property type="evidence" value="ECO:0000318"/>
    <property type="project" value="GO_Central"/>
</dbReference>
<dbReference type="GO" id="GO:0009658">
    <property type="term" value="P:chloroplast organization"/>
    <property type="evidence" value="ECO:0000318"/>
    <property type="project" value="GO_Central"/>
</dbReference>
<evidence type="ECO:0000256" key="3">
    <source>
        <dbReference type="ARBA" id="ARBA00022946"/>
    </source>
</evidence>
<keyword evidence="2" id="KW-0805">Transcription regulation</keyword>
<dbReference type="InterPro" id="IPR038538">
    <property type="entry name" value="MTERF_sf"/>
</dbReference>
<dbReference type="Gramene" id="ERM94308">
    <property type="protein sequence ID" value="ERM94308"/>
    <property type="gene ID" value="AMTR_s00010p00236280"/>
</dbReference>
<dbReference type="InterPro" id="IPR003690">
    <property type="entry name" value="MTERF"/>
</dbReference>
<name>W1NFR9_AMBTC</name>
<reference evidence="5" key="1">
    <citation type="journal article" date="2013" name="Science">
        <title>The Amborella genome and the evolution of flowering plants.</title>
        <authorList>
            <consortium name="Amborella Genome Project"/>
        </authorList>
    </citation>
    <scope>NUCLEOTIDE SEQUENCE [LARGE SCALE GENOMIC DNA]</scope>
</reference>
<gene>
    <name evidence="4" type="ORF">AMTR_s00010p00236280</name>
</gene>
<dbReference type="OrthoDB" id="637682at2759"/>
<keyword evidence="2" id="KW-0804">Transcription</keyword>
<dbReference type="KEGG" id="atr:18422080"/>
<comment type="similarity">
    <text evidence="1">Belongs to the mTERF family.</text>
</comment>